<evidence type="ECO:0000256" key="5">
    <source>
        <dbReference type="ARBA" id="ARBA00023136"/>
    </source>
</evidence>
<feature type="domain" description="EamA" evidence="7">
    <location>
        <begin position="164"/>
        <end position="296"/>
    </location>
</feature>
<feature type="transmembrane region" description="Helical" evidence="6">
    <location>
        <begin position="36"/>
        <end position="60"/>
    </location>
</feature>
<reference evidence="8" key="2">
    <citation type="journal article" date="2024" name="Environ. Microbiol.">
        <title>Genome analysis and description of Tunturibacter gen. nov. expands the diversity of Terriglobia in tundra soils.</title>
        <authorList>
            <person name="Messyasz A."/>
            <person name="Mannisto M.K."/>
            <person name="Kerkhof L.J."/>
            <person name="Haggblom M.M."/>
        </authorList>
    </citation>
    <scope>NUCLEOTIDE SEQUENCE</scope>
    <source>
        <strain evidence="8">X5P6</strain>
    </source>
</reference>
<evidence type="ECO:0000256" key="4">
    <source>
        <dbReference type="ARBA" id="ARBA00022989"/>
    </source>
</evidence>
<feature type="transmembrane region" description="Helical" evidence="6">
    <location>
        <begin position="257"/>
        <end position="273"/>
    </location>
</feature>
<evidence type="ECO:0000256" key="3">
    <source>
        <dbReference type="ARBA" id="ARBA00022692"/>
    </source>
</evidence>
<dbReference type="InterPro" id="IPR000620">
    <property type="entry name" value="EamA_dom"/>
</dbReference>
<feature type="transmembrane region" description="Helical" evidence="6">
    <location>
        <begin position="279"/>
        <end position="296"/>
    </location>
</feature>
<organism evidence="8">
    <name type="scientific">Tunturiibacter psychrotolerans</name>
    <dbReference type="NCBI Taxonomy" id="3069686"/>
    <lineage>
        <taxon>Bacteria</taxon>
        <taxon>Pseudomonadati</taxon>
        <taxon>Acidobacteriota</taxon>
        <taxon>Terriglobia</taxon>
        <taxon>Terriglobales</taxon>
        <taxon>Acidobacteriaceae</taxon>
        <taxon>Tunturiibacter</taxon>
    </lineage>
</organism>
<feature type="transmembrane region" description="Helical" evidence="6">
    <location>
        <begin position="191"/>
        <end position="211"/>
    </location>
</feature>
<keyword evidence="4 6" id="KW-1133">Transmembrane helix</keyword>
<gene>
    <name evidence="8" type="ORF">RBB77_22710</name>
</gene>
<feature type="domain" description="EamA" evidence="7">
    <location>
        <begin position="13"/>
        <end position="145"/>
    </location>
</feature>
<dbReference type="EMBL" id="CP132942">
    <property type="protein sequence ID" value="XCB33194.1"/>
    <property type="molecule type" value="Genomic_DNA"/>
</dbReference>
<evidence type="ECO:0000313" key="8">
    <source>
        <dbReference type="EMBL" id="XCB33194.1"/>
    </source>
</evidence>
<dbReference type="RefSeq" id="WP_353064036.1">
    <property type="nucleotide sequence ID" value="NZ_CP132942.1"/>
</dbReference>
<feature type="transmembrane region" description="Helical" evidence="6">
    <location>
        <begin position="12"/>
        <end position="30"/>
    </location>
</feature>
<dbReference type="Pfam" id="PF00892">
    <property type="entry name" value="EamA"/>
    <property type="match status" value="2"/>
</dbReference>
<evidence type="ECO:0000256" key="1">
    <source>
        <dbReference type="ARBA" id="ARBA00004141"/>
    </source>
</evidence>
<dbReference type="KEGG" id="tpsc:RBB77_22710"/>
<comment type="subcellular location">
    <subcellularLocation>
        <location evidence="1">Membrane</location>
        <topology evidence="1">Multi-pass membrane protein</topology>
    </subcellularLocation>
</comment>
<accession>A0AAU7ZQH2</accession>
<comment type="similarity">
    <text evidence="2">Belongs to the EamA transporter family.</text>
</comment>
<evidence type="ECO:0000256" key="6">
    <source>
        <dbReference type="SAM" id="Phobius"/>
    </source>
</evidence>
<evidence type="ECO:0000259" key="7">
    <source>
        <dbReference type="Pfam" id="PF00892"/>
    </source>
</evidence>
<feature type="transmembrane region" description="Helical" evidence="6">
    <location>
        <begin position="223"/>
        <end position="245"/>
    </location>
</feature>
<protein>
    <submittedName>
        <fullName evidence="8">EamA family transporter</fullName>
    </submittedName>
</protein>
<evidence type="ECO:0000256" key="2">
    <source>
        <dbReference type="ARBA" id="ARBA00007362"/>
    </source>
</evidence>
<dbReference type="PANTHER" id="PTHR32322:SF2">
    <property type="entry name" value="EAMA DOMAIN-CONTAINING PROTEIN"/>
    <property type="match status" value="1"/>
</dbReference>
<dbReference type="GO" id="GO:0016020">
    <property type="term" value="C:membrane"/>
    <property type="evidence" value="ECO:0007669"/>
    <property type="project" value="UniProtKB-SubCell"/>
</dbReference>
<keyword evidence="3 6" id="KW-0812">Transmembrane</keyword>
<dbReference type="Gene3D" id="1.10.3730.20">
    <property type="match status" value="1"/>
</dbReference>
<name>A0AAU7ZQH2_9BACT</name>
<proteinExistence type="inferred from homology"/>
<dbReference type="SUPFAM" id="SSF103481">
    <property type="entry name" value="Multidrug resistance efflux transporter EmrE"/>
    <property type="match status" value="2"/>
</dbReference>
<dbReference type="AlphaFoldDB" id="A0AAU7ZQH2"/>
<feature type="transmembrane region" description="Helical" evidence="6">
    <location>
        <begin position="128"/>
        <end position="148"/>
    </location>
</feature>
<dbReference type="InterPro" id="IPR050638">
    <property type="entry name" value="AA-Vitamin_Transporters"/>
</dbReference>
<dbReference type="InterPro" id="IPR037185">
    <property type="entry name" value="EmrE-like"/>
</dbReference>
<dbReference type="PANTHER" id="PTHR32322">
    <property type="entry name" value="INNER MEMBRANE TRANSPORTER"/>
    <property type="match status" value="1"/>
</dbReference>
<feature type="transmembrane region" description="Helical" evidence="6">
    <location>
        <begin position="99"/>
        <end position="116"/>
    </location>
</feature>
<feature type="transmembrane region" description="Helical" evidence="6">
    <location>
        <begin position="72"/>
        <end position="93"/>
    </location>
</feature>
<feature type="transmembrane region" description="Helical" evidence="6">
    <location>
        <begin position="160"/>
        <end position="179"/>
    </location>
</feature>
<reference evidence="8" key="1">
    <citation type="submission" date="2023-08" db="EMBL/GenBank/DDBJ databases">
        <authorList>
            <person name="Messyasz A."/>
            <person name="Mannisto M.K."/>
            <person name="Kerkhof L.J."/>
            <person name="Haggblom M."/>
        </authorList>
    </citation>
    <scope>NUCLEOTIDE SEQUENCE</scope>
    <source>
        <strain evidence="8">X5P6</strain>
    </source>
</reference>
<sequence>MPAQSAPNRTLILLSFACVYLFWGSTYLAMRYGVEVLPPFVLGSVRFLMAGVLMLAGAGLLRMKVWPRRQELVRLVVIGILMLGCGNTSVIWAEQYLPTGLAALIVAVIPLYAALIETFLPRGEGLRVKGWVGVCIGFAGLVFLLWPGLREGLRGDSRQIIAAGVMLGGALCWTSASIISRRSTFRLKGFVAAGWEMLFGGVFNVLMMLATQGYHGAQWGLQAWASTLYLVAFGSILTYTAYVYLLDHVAVSKVATYAYVNPVIAVILGVILLKERFVAVEYVGMAAILVAVFLVTSSKMKSGAATVVDEDVAAGLEA</sequence>
<keyword evidence="5 6" id="KW-0472">Membrane</keyword>